<dbReference type="GO" id="GO:0004298">
    <property type="term" value="F:threonine-type endopeptidase activity"/>
    <property type="evidence" value="ECO:0007669"/>
    <property type="project" value="UniProtKB-UniRule"/>
</dbReference>
<comment type="caution">
    <text evidence="9">Lacks conserved residue(s) required for the propagation of feature annotation.</text>
</comment>
<dbReference type="RefSeq" id="WP_014557381.1">
    <property type="nucleotide sequence ID" value="NC_017461.1"/>
</dbReference>
<keyword evidence="11" id="KW-1185">Reference proteome</keyword>
<dbReference type="eggNOG" id="arCOG00970">
    <property type="taxonomic scope" value="Archaea"/>
</dbReference>
<dbReference type="HOGENOM" id="CLU_035750_7_2_2"/>
<evidence type="ECO:0000256" key="6">
    <source>
        <dbReference type="ARBA" id="ARBA00022813"/>
    </source>
</evidence>
<comment type="similarity">
    <text evidence="9">Belongs to the peptidase T1B family.</text>
</comment>
<evidence type="ECO:0000256" key="9">
    <source>
        <dbReference type="HAMAP-Rule" id="MF_02113"/>
    </source>
</evidence>
<comment type="subunit">
    <text evidence="9">The 20S proteasome core is composed of 14 alpha and 14 beta subunits that assemble into four stacked heptameric rings, resulting in a barrel-shaped structure. The two inner rings, each composed of seven catalytic beta subunits, are sandwiched by two outer rings, each composed of seven alpha subunits. The catalytic chamber with the active sites is on the inside of the barrel. Has a gated structure, the ends of the cylinder being occluded by the N-termini of the alpha-subunits. Is capped at one or both ends by the proteasome regulatory ATPase, PAN.</text>
</comment>
<dbReference type="InterPro" id="IPR000243">
    <property type="entry name" value="Pept_T1A_subB"/>
</dbReference>
<evidence type="ECO:0000256" key="2">
    <source>
        <dbReference type="ARBA" id="ARBA00022490"/>
    </source>
</evidence>
<dbReference type="OrthoDB" id="6330at2157"/>
<comment type="subcellular location">
    <subcellularLocation>
        <location evidence="9">Cytoplasm</location>
    </subcellularLocation>
</comment>
<dbReference type="Pfam" id="PF00227">
    <property type="entry name" value="Proteasome"/>
    <property type="match status" value="1"/>
</dbReference>
<gene>
    <name evidence="9" type="primary">psmB</name>
    <name evidence="10" type="ordered locus">FFONT_0241</name>
</gene>
<keyword evidence="4 9" id="KW-0888">Threonine protease</keyword>
<feature type="propeptide" id="PRO_5005059525" description="Removed in mature form; by autocatalysis" evidence="9">
    <location>
        <begin position="1"/>
        <end position="7"/>
    </location>
</feature>
<comment type="function">
    <text evidence="9">Component of the proteasome core, a large protease complex with broad specificity involved in protein degradation.</text>
</comment>
<dbReference type="EC" id="3.4.25.1" evidence="9"/>
<dbReference type="InterPro" id="IPR001353">
    <property type="entry name" value="Proteasome_sua/b"/>
</dbReference>
<evidence type="ECO:0000256" key="1">
    <source>
        <dbReference type="ARBA" id="ARBA00001198"/>
    </source>
</evidence>
<dbReference type="EMBL" id="CP003423">
    <property type="protein sequence ID" value="AFH42232.1"/>
    <property type="molecule type" value="Genomic_DNA"/>
</dbReference>
<evidence type="ECO:0000313" key="11">
    <source>
        <dbReference type="Proteomes" id="UP000007391"/>
    </source>
</evidence>
<keyword evidence="5 9" id="KW-0378">Hydrolase</keyword>
<dbReference type="AlphaFoldDB" id="H9ZZS5"/>
<evidence type="ECO:0000256" key="3">
    <source>
        <dbReference type="ARBA" id="ARBA00022670"/>
    </source>
</evidence>
<dbReference type="PROSITE" id="PS00854">
    <property type="entry name" value="PROTEASOME_BETA_1"/>
    <property type="match status" value="1"/>
</dbReference>
<reference evidence="10 11" key="2">
    <citation type="journal article" date="2014" name="Extremophiles">
        <title>Analysis of the complete genome of Fervidococcus fontis confirms the distinct phylogenetic position of the order Fervidicoccales and suggests its environmental function.</title>
        <authorList>
            <person name="Lebedinsky A.V."/>
            <person name="Mardanov A.V."/>
            <person name="Kublanov I.V."/>
            <person name="Gumerov V.M."/>
            <person name="Beletsky A.V."/>
            <person name="Perevalova A.A."/>
            <person name="Bidzhieva S.Kh."/>
            <person name="Bonch-Osmolovskaya E.A."/>
            <person name="Skryabin K.G."/>
            <person name="Ravin N.V."/>
        </authorList>
    </citation>
    <scope>NUCLEOTIDE SEQUENCE [LARGE SCALE GENOMIC DNA]</scope>
    <source>
        <strain evidence="11">DSM 19380 / VKM B-2539 / Kam940</strain>
    </source>
</reference>
<accession>H9ZZS5</accession>
<dbReference type="GeneID" id="12449309"/>
<dbReference type="InterPro" id="IPR019983">
    <property type="entry name" value="Pept_T1A_Psome_bsu_arc"/>
</dbReference>
<proteinExistence type="inferred from homology"/>
<dbReference type="SUPFAM" id="SSF56235">
    <property type="entry name" value="N-terminal nucleophile aminohydrolases (Ntn hydrolases)"/>
    <property type="match status" value="1"/>
</dbReference>
<protein>
    <recommendedName>
        <fullName evidence="9">Proteasome subunit beta</fullName>
        <ecNumber evidence="9">3.4.25.1</ecNumber>
    </recommendedName>
    <alternativeName>
        <fullName evidence="9">20S proteasome beta subunit</fullName>
    </alternativeName>
    <alternativeName>
        <fullName evidence="9">Proteasome core protein PsmB</fullName>
    </alternativeName>
</protein>
<evidence type="ECO:0000313" key="10">
    <source>
        <dbReference type="EMBL" id="AFH42232.1"/>
    </source>
</evidence>
<dbReference type="InParanoid" id="H9ZZS5"/>
<evidence type="ECO:0000256" key="4">
    <source>
        <dbReference type="ARBA" id="ARBA00022698"/>
    </source>
</evidence>
<keyword evidence="6 9" id="KW-0068">Autocatalytic cleavage</keyword>
<dbReference type="FunCoup" id="H9ZZS5">
    <property type="interactions" value="169"/>
</dbReference>
<sequence>MVETFQGATVVGLKFSNGAVIAGEERMTYRTFIMSSQAKKVYLINERLGAGTAGLMGDTQNIIRIFREEIRYYETEIKSKMSTKSAAKLLSNILYSYRGFPLYGEFILAGIDDKKPTLVVLDPAGSVLEDEYMAIGTGGPVAIGVLEELYQQNIDEKTAIDLAIRAVKQGVRRDAMSGGSIDYVVISDRGSYEGSVKQI</sequence>
<dbReference type="InterPro" id="IPR023333">
    <property type="entry name" value="Proteasome_suB-type"/>
</dbReference>
<dbReference type="PROSITE" id="PS51476">
    <property type="entry name" value="PROTEASOME_BETA_2"/>
    <property type="match status" value="1"/>
</dbReference>
<dbReference type="Gene3D" id="3.60.20.10">
    <property type="entry name" value="Glutamine Phosphoribosylpyrophosphate, subunit 1, domain 1"/>
    <property type="match status" value="1"/>
</dbReference>
<comment type="activity regulation">
    <text evidence="9">The formation of the proteasomal ATPase PAN-20S proteasome complex, via the docking of the C-termini of PAN into the intersubunit pockets in the alpha-rings, triggers opening of the gate for substrate entry. Interconversion between the open-gate and close-gate conformations leads to a dynamic regulation of the 20S proteasome proteolysis activity.</text>
</comment>
<feature type="chain" id="PRO_5023352429" description="Proteasome subunit beta" evidence="9">
    <location>
        <begin position="8"/>
        <end position="199"/>
    </location>
</feature>
<dbReference type="PANTHER" id="PTHR32194">
    <property type="entry name" value="METALLOPROTEASE TLDD"/>
    <property type="match status" value="1"/>
</dbReference>
<dbReference type="GO" id="GO:0010498">
    <property type="term" value="P:proteasomal protein catabolic process"/>
    <property type="evidence" value="ECO:0007669"/>
    <property type="project" value="UniProtKB-UniRule"/>
</dbReference>
<reference evidence="11" key="1">
    <citation type="submission" date="2012-03" db="EMBL/GenBank/DDBJ databases">
        <title>Fervidicoccus fontis complete genome analysis confirms its distinct phylogenetic position and predicts its environmental function.</title>
        <authorList>
            <person name="Lebedinsky A.V."/>
            <person name="Mardanov A.V."/>
            <person name="Gumerov V.M."/>
            <person name="Beletsky A.V."/>
            <person name="Kublanov I.V."/>
            <person name="Perevalova A.A."/>
            <person name="Bonch-Osmolovskaya E.A."/>
            <person name="Ravin N.V."/>
            <person name="Skryabin K.G."/>
        </authorList>
    </citation>
    <scope>NUCLEOTIDE SEQUENCE [LARGE SCALE GENOMIC DNA]</scope>
    <source>
        <strain evidence="11">DSM 19380 / VKM B-2539 / Kam940</strain>
    </source>
</reference>
<dbReference type="HAMAP" id="MF_02113_A">
    <property type="entry name" value="Proteasome_B_A"/>
    <property type="match status" value="1"/>
</dbReference>
<name>H9ZZS5_FERFK</name>
<dbReference type="PRINTS" id="PR00141">
    <property type="entry name" value="PROTEASOME"/>
</dbReference>
<evidence type="ECO:0000256" key="8">
    <source>
        <dbReference type="ARBA" id="ARBA00023145"/>
    </source>
</evidence>
<dbReference type="GO" id="GO:0019774">
    <property type="term" value="C:proteasome core complex, beta-subunit complex"/>
    <property type="evidence" value="ECO:0007669"/>
    <property type="project" value="UniProtKB-UniRule"/>
</dbReference>
<keyword evidence="8 9" id="KW-0865">Zymogen</keyword>
<dbReference type="STRING" id="1163730.FFONT_0241"/>
<keyword evidence="2 9" id="KW-0963">Cytoplasm</keyword>
<dbReference type="InterPro" id="IPR029055">
    <property type="entry name" value="Ntn_hydrolases_N"/>
</dbReference>
<evidence type="ECO:0000256" key="5">
    <source>
        <dbReference type="ARBA" id="ARBA00022801"/>
    </source>
</evidence>
<dbReference type="KEGG" id="ffo:FFONT_0241"/>
<comment type="catalytic activity">
    <reaction evidence="1 9">
        <text>Cleavage of peptide bonds with very broad specificity.</text>
        <dbReference type="EC" id="3.4.25.1"/>
    </reaction>
</comment>
<organism evidence="10 11">
    <name type="scientific">Fervidicoccus fontis (strain DSM 19380 / JCM 18336 / VKM B-2539 / Kam940)</name>
    <dbReference type="NCBI Taxonomy" id="1163730"/>
    <lineage>
        <taxon>Archaea</taxon>
        <taxon>Thermoproteota</taxon>
        <taxon>Thermoprotei</taxon>
        <taxon>Fervidicoccales</taxon>
        <taxon>Fervidicoccaceae</taxon>
        <taxon>Fervidicoccus</taxon>
    </lineage>
</organism>
<evidence type="ECO:0000256" key="7">
    <source>
        <dbReference type="ARBA" id="ARBA00022942"/>
    </source>
</evidence>
<dbReference type="InterPro" id="IPR016050">
    <property type="entry name" value="Proteasome_bsu_CS"/>
</dbReference>
<dbReference type="Proteomes" id="UP000007391">
    <property type="component" value="Chromosome"/>
</dbReference>
<keyword evidence="3 9" id="KW-0645">Protease</keyword>
<keyword evidence="7 9" id="KW-0647">Proteasome</keyword>
<dbReference type="PANTHER" id="PTHR32194:SF0">
    <property type="entry name" value="ATP-DEPENDENT PROTEASE SUBUNIT HSLV"/>
    <property type="match status" value="1"/>
</dbReference>
<dbReference type="GO" id="GO:0005737">
    <property type="term" value="C:cytoplasm"/>
    <property type="evidence" value="ECO:0007669"/>
    <property type="project" value="UniProtKB-SubCell"/>
</dbReference>